<dbReference type="PANTHER" id="PTHR30055">
    <property type="entry name" value="HTH-TYPE TRANSCRIPTIONAL REGULATOR RUTR"/>
    <property type="match status" value="1"/>
</dbReference>
<keyword evidence="8" id="KW-1185">Reference proteome</keyword>
<dbReference type="RefSeq" id="WP_121229445.1">
    <property type="nucleotide sequence ID" value="NZ_JBIUBA010000003.1"/>
</dbReference>
<keyword evidence="1" id="KW-0805">Transcription regulation</keyword>
<dbReference type="SUPFAM" id="SSF48498">
    <property type="entry name" value="Tetracyclin repressor-like, C-terminal domain"/>
    <property type="match status" value="1"/>
</dbReference>
<dbReference type="GO" id="GO:0003700">
    <property type="term" value="F:DNA-binding transcription factor activity"/>
    <property type="evidence" value="ECO:0007669"/>
    <property type="project" value="TreeGrafter"/>
</dbReference>
<keyword evidence="3" id="KW-0804">Transcription</keyword>
<organism evidence="7 8">
    <name type="scientific">Saccharothrix variisporea</name>
    <dbReference type="NCBI Taxonomy" id="543527"/>
    <lineage>
        <taxon>Bacteria</taxon>
        <taxon>Bacillati</taxon>
        <taxon>Actinomycetota</taxon>
        <taxon>Actinomycetes</taxon>
        <taxon>Pseudonocardiales</taxon>
        <taxon>Pseudonocardiaceae</taxon>
        <taxon>Saccharothrix</taxon>
    </lineage>
</organism>
<evidence type="ECO:0000256" key="1">
    <source>
        <dbReference type="ARBA" id="ARBA00023015"/>
    </source>
</evidence>
<name>A0A495XJI5_9PSEU</name>
<evidence type="ECO:0000256" key="5">
    <source>
        <dbReference type="SAM" id="MobiDB-lite"/>
    </source>
</evidence>
<evidence type="ECO:0000256" key="3">
    <source>
        <dbReference type="ARBA" id="ARBA00023163"/>
    </source>
</evidence>
<dbReference type="EMBL" id="RBXR01000001">
    <property type="protein sequence ID" value="RKT74570.1"/>
    <property type="molecule type" value="Genomic_DNA"/>
</dbReference>
<evidence type="ECO:0000313" key="8">
    <source>
        <dbReference type="Proteomes" id="UP000272729"/>
    </source>
</evidence>
<evidence type="ECO:0000313" key="7">
    <source>
        <dbReference type="EMBL" id="RKT74570.1"/>
    </source>
</evidence>
<dbReference type="AlphaFoldDB" id="A0A495XJI5"/>
<gene>
    <name evidence="7" type="ORF">DFJ66_7932</name>
</gene>
<dbReference type="PROSITE" id="PS50977">
    <property type="entry name" value="HTH_TETR_2"/>
    <property type="match status" value="1"/>
</dbReference>
<evidence type="ECO:0000259" key="6">
    <source>
        <dbReference type="PROSITE" id="PS50977"/>
    </source>
</evidence>
<dbReference type="InterPro" id="IPR050109">
    <property type="entry name" value="HTH-type_TetR-like_transc_reg"/>
</dbReference>
<feature type="DNA-binding region" description="H-T-H motif" evidence="4">
    <location>
        <begin position="55"/>
        <end position="74"/>
    </location>
</feature>
<comment type="caution">
    <text evidence="7">The sequence shown here is derived from an EMBL/GenBank/DDBJ whole genome shotgun (WGS) entry which is preliminary data.</text>
</comment>
<keyword evidence="2 4" id="KW-0238">DNA-binding</keyword>
<feature type="domain" description="HTH tetR-type" evidence="6">
    <location>
        <begin position="34"/>
        <end position="92"/>
    </location>
</feature>
<dbReference type="SUPFAM" id="SSF46689">
    <property type="entry name" value="Homeodomain-like"/>
    <property type="match status" value="1"/>
</dbReference>
<dbReference type="Pfam" id="PF00440">
    <property type="entry name" value="TetR_N"/>
    <property type="match status" value="1"/>
</dbReference>
<dbReference type="OrthoDB" id="8654052at2"/>
<dbReference type="InterPro" id="IPR009057">
    <property type="entry name" value="Homeodomain-like_sf"/>
</dbReference>
<proteinExistence type="predicted"/>
<reference evidence="7 8" key="1">
    <citation type="submission" date="2018-10" db="EMBL/GenBank/DDBJ databases">
        <title>Sequencing the genomes of 1000 actinobacteria strains.</title>
        <authorList>
            <person name="Klenk H.-P."/>
        </authorList>
    </citation>
    <scope>NUCLEOTIDE SEQUENCE [LARGE SCALE GENOMIC DNA]</scope>
    <source>
        <strain evidence="7 8">DSM 43911</strain>
    </source>
</reference>
<sequence length="220" mass="23792">MTDEPERSASTASGSKGPARSGSARSRPRRADAERNIDAIVAAALECFTERPDTSMTAIAHAAGVSRVTLYTHFPTREEVLAAALDLAVADAERALTDADEGPADEALAAVIRSSWAVLGRYRNLMVAAEALSPQQVRDTHRRALDRVARLVNRGRHEGVFRTDMAAEWIVTVFYSLVHAAAREVTEGRMTADQAGTMLERTLRTAVAPPTGSQRREQPA</sequence>
<feature type="region of interest" description="Disordered" evidence="5">
    <location>
        <begin position="1"/>
        <end position="32"/>
    </location>
</feature>
<dbReference type="GO" id="GO:0000976">
    <property type="term" value="F:transcription cis-regulatory region binding"/>
    <property type="evidence" value="ECO:0007669"/>
    <property type="project" value="TreeGrafter"/>
</dbReference>
<dbReference type="Gene3D" id="1.10.357.10">
    <property type="entry name" value="Tetracycline Repressor, domain 2"/>
    <property type="match status" value="1"/>
</dbReference>
<dbReference type="InterPro" id="IPR036271">
    <property type="entry name" value="Tet_transcr_reg_TetR-rel_C_sf"/>
</dbReference>
<evidence type="ECO:0000256" key="4">
    <source>
        <dbReference type="PROSITE-ProRule" id="PRU00335"/>
    </source>
</evidence>
<dbReference type="InterPro" id="IPR001647">
    <property type="entry name" value="HTH_TetR"/>
</dbReference>
<evidence type="ECO:0000256" key="2">
    <source>
        <dbReference type="ARBA" id="ARBA00023125"/>
    </source>
</evidence>
<dbReference type="PANTHER" id="PTHR30055:SF234">
    <property type="entry name" value="HTH-TYPE TRANSCRIPTIONAL REGULATOR BETI"/>
    <property type="match status" value="1"/>
</dbReference>
<dbReference type="Proteomes" id="UP000272729">
    <property type="component" value="Unassembled WGS sequence"/>
</dbReference>
<feature type="compositionally biased region" description="Low complexity" evidence="5">
    <location>
        <begin position="12"/>
        <end position="25"/>
    </location>
</feature>
<protein>
    <submittedName>
        <fullName evidence="7">TetR family transcriptional regulator</fullName>
    </submittedName>
</protein>
<accession>A0A495XJI5</accession>